<feature type="region of interest" description="Disordered" evidence="1">
    <location>
        <begin position="496"/>
        <end position="593"/>
    </location>
</feature>
<feature type="compositionally biased region" description="Polar residues" evidence="1">
    <location>
        <begin position="450"/>
        <end position="460"/>
    </location>
</feature>
<feature type="compositionally biased region" description="Pro residues" evidence="1">
    <location>
        <begin position="34"/>
        <end position="45"/>
    </location>
</feature>
<reference evidence="2" key="1">
    <citation type="submission" date="2023-03" db="EMBL/GenBank/DDBJ databases">
        <title>Massive genome expansion in bonnet fungi (Mycena s.s.) driven by repeated elements and novel gene families across ecological guilds.</title>
        <authorList>
            <consortium name="Lawrence Berkeley National Laboratory"/>
            <person name="Harder C.B."/>
            <person name="Miyauchi S."/>
            <person name="Viragh M."/>
            <person name="Kuo A."/>
            <person name="Thoen E."/>
            <person name="Andreopoulos B."/>
            <person name="Lu D."/>
            <person name="Skrede I."/>
            <person name="Drula E."/>
            <person name="Henrissat B."/>
            <person name="Morin E."/>
            <person name="Kohler A."/>
            <person name="Barry K."/>
            <person name="LaButti K."/>
            <person name="Morin E."/>
            <person name="Salamov A."/>
            <person name="Lipzen A."/>
            <person name="Mereny Z."/>
            <person name="Hegedus B."/>
            <person name="Baldrian P."/>
            <person name="Stursova M."/>
            <person name="Weitz H."/>
            <person name="Taylor A."/>
            <person name="Grigoriev I.V."/>
            <person name="Nagy L.G."/>
            <person name="Martin F."/>
            <person name="Kauserud H."/>
        </authorList>
    </citation>
    <scope>NUCLEOTIDE SEQUENCE</scope>
    <source>
        <strain evidence="2">CBHHK200</strain>
    </source>
</reference>
<feature type="compositionally biased region" description="Pro residues" evidence="1">
    <location>
        <begin position="237"/>
        <end position="249"/>
    </location>
</feature>
<feature type="compositionally biased region" description="Basic and acidic residues" evidence="1">
    <location>
        <begin position="516"/>
        <end position="532"/>
    </location>
</feature>
<dbReference type="EMBL" id="JARJCM010000112">
    <property type="protein sequence ID" value="KAJ7028439.1"/>
    <property type="molecule type" value="Genomic_DNA"/>
</dbReference>
<dbReference type="PANTHER" id="PTHR45733:SF7">
    <property type="entry name" value="C2 TENSIN-TYPE DOMAIN-CONTAINING PROTEIN"/>
    <property type="match status" value="1"/>
</dbReference>
<feature type="region of interest" description="Disordered" evidence="1">
    <location>
        <begin position="1050"/>
        <end position="1128"/>
    </location>
</feature>
<feature type="compositionally biased region" description="Low complexity" evidence="1">
    <location>
        <begin position="305"/>
        <end position="325"/>
    </location>
</feature>
<dbReference type="PANTHER" id="PTHR45733">
    <property type="entry name" value="FORMIN-J"/>
    <property type="match status" value="1"/>
</dbReference>
<accession>A0AAD6SJ31</accession>
<feature type="compositionally biased region" description="Basic and acidic residues" evidence="1">
    <location>
        <begin position="614"/>
        <end position="637"/>
    </location>
</feature>
<feature type="compositionally biased region" description="Polar residues" evidence="1">
    <location>
        <begin position="862"/>
        <end position="878"/>
    </location>
</feature>
<dbReference type="AlphaFoldDB" id="A0AAD6SJ31"/>
<sequence length="1128" mass="118417">MTTRRPPLPQRLRPSSQIYVGADSAYSSFLSNPPDLPDLPEPPSPGSSTSTGTSGLPSPPATNSTGSGSTGDPGSIAARGGLNMLNGSNIKTFHAAFHSAAAADDEQDDYDNDNDDDGEDNTARLDHQRRHSASENVLALQRVKSLTQRNKMALDKLSSFSRLSSPSPSTRPASATRSPHPPAPPSILASSSTSSSSSSHNNSTSNSSSHSSRPSVRRARTQDHQSGSETERDDIPTPSPGRPTTPLPPTTRQRLVSAPASPQKHLTAAASSSSGSSTRSPRRSRVSNLSFSSNSRAGDDDDEGPSSPEDITRAAMAAVASARRSPLGNTGTARYTGGTRMSPTSTTGSGKRRQPLPREWGAGSSNGRFSAEPPTSPPQHQTSPNKRHSLAGSSASGASSSASMSQRGHAHSNSTSSTSTIGSTAQGRERASTVRDLARKHQARWLSEDLGSNHTHSSNGGMNGVEERERRQSLRAGSAESALGAGRSLLGEGLRAAGLAGRGGGDVFSPPPPPQPERERTPARVEWAEGTRSRSQSRLGGVGGHGRAATSMADYSYASPGREAGYAYDTRDGRDGDGDGGEPRTAPPLRTHRSSVYVLDAGAGTIARAGSALDRYRGVSVERDAERDGRDRDRERAYAPSPSPFGSVRRGHGSGGGGSGQQEHTKLMGDSLAMFEGHLARVAGGDRSPTELARSAQALVGAAERLNAILRAGTARALEEQIDAEVSGVDSGTAAELTEVWRRVGGEYREGLRVSDELVRGVTGFLLGVGRVVRDFGEHRGSDEGRGSTSPDAVPGGRRSVESRRSWEAKDDRRISASGGRESALGVRPSSVLRHEPTPPSAPRTATPASRRLLTPREQRELNASASQIVPSDSQETVQPGGYDPSPTPASRRHNNQTTLDRSRTLPPISIPKPLPSLPSESTSTLRRNQTMGDKPLGMSQQRRRTLTSATVRAAGAGLLPSMTTPTTALTPHTVSNNPNEPRGDARMAFPVLSRSDSDKSVPSRSRTNTVTFSRPSTVALAGLQMQHDRERQRTISGSNNAFEERAAAASTAAAAAGPSGSGTRKGSAVAARDRPRMSLDGGVESIGQQGGHAADRYAAAGLSVAPGQNQKRERRRTVTDVWPPSAS</sequence>
<evidence type="ECO:0000313" key="2">
    <source>
        <dbReference type="EMBL" id="KAJ7028439.1"/>
    </source>
</evidence>
<feature type="compositionally biased region" description="Low complexity" evidence="1">
    <location>
        <begin position="843"/>
        <end position="852"/>
    </location>
</feature>
<feature type="region of interest" description="Disordered" evidence="1">
    <location>
        <begin position="102"/>
        <end position="481"/>
    </location>
</feature>
<feature type="compositionally biased region" description="Low complexity" evidence="1">
    <location>
        <begin position="286"/>
        <end position="296"/>
    </location>
</feature>
<gene>
    <name evidence="2" type="ORF">C8F04DRAFT_1291004</name>
</gene>
<feature type="region of interest" description="Disordered" evidence="1">
    <location>
        <begin position="960"/>
        <end position="985"/>
    </location>
</feature>
<name>A0AAD6SJ31_9AGAR</name>
<dbReference type="Proteomes" id="UP001218188">
    <property type="component" value="Unassembled WGS sequence"/>
</dbReference>
<feature type="compositionally biased region" description="Low complexity" evidence="1">
    <location>
        <begin position="960"/>
        <end position="974"/>
    </location>
</feature>
<organism evidence="2 3">
    <name type="scientific">Mycena alexandri</name>
    <dbReference type="NCBI Taxonomy" id="1745969"/>
    <lineage>
        <taxon>Eukaryota</taxon>
        <taxon>Fungi</taxon>
        <taxon>Dikarya</taxon>
        <taxon>Basidiomycota</taxon>
        <taxon>Agaricomycotina</taxon>
        <taxon>Agaricomycetes</taxon>
        <taxon>Agaricomycetidae</taxon>
        <taxon>Agaricales</taxon>
        <taxon>Marasmiineae</taxon>
        <taxon>Mycenaceae</taxon>
        <taxon>Mycena</taxon>
    </lineage>
</organism>
<feature type="region of interest" description="Disordered" evidence="1">
    <location>
        <begin position="1"/>
        <end position="85"/>
    </location>
</feature>
<feature type="compositionally biased region" description="Low complexity" evidence="1">
    <location>
        <begin position="46"/>
        <end position="75"/>
    </location>
</feature>
<feature type="compositionally biased region" description="Low complexity" evidence="1">
    <location>
        <begin position="412"/>
        <end position="424"/>
    </location>
</feature>
<proteinExistence type="predicted"/>
<dbReference type="InterPro" id="IPR051144">
    <property type="entry name" value="Formin_homology_domain"/>
</dbReference>
<feature type="compositionally biased region" description="Low complexity" evidence="1">
    <location>
        <begin position="378"/>
        <end position="405"/>
    </location>
</feature>
<feature type="region of interest" description="Disordered" evidence="1">
    <location>
        <begin position="777"/>
        <end position="943"/>
    </location>
</feature>
<protein>
    <submittedName>
        <fullName evidence="2">Uncharacterized protein</fullName>
    </submittedName>
</protein>
<keyword evidence="3" id="KW-1185">Reference proteome</keyword>
<feature type="compositionally biased region" description="Basic and acidic residues" evidence="1">
    <location>
        <begin position="799"/>
        <end position="815"/>
    </location>
</feature>
<feature type="compositionally biased region" description="Low complexity" evidence="1">
    <location>
        <begin position="1050"/>
        <end position="1063"/>
    </location>
</feature>
<feature type="compositionally biased region" description="Basic and acidic residues" evidence="1">
    <location>
        <begin position="777"/>
        <end position="786"/>
    </location>
</feature>
<feature type="compositionally biased region" description="Low complexity" evidence="1">
    <location>
        <begin position="186"/>
        <end position="214"/>
    </location>
</feature>
<feature type="compositionally biased region" description="Low complexity" evidence="1">
    <location>
        <begin position="157"/>
        <end position="178"/>
    </location>
</feature>
<evidence type="ECO:0000256" key="1">
    <source>
        <dbReference type="SAM" id="MobiDB-lite"/>
    </source>
</evidence>
<feature type="compositionally biased region" description="Acidic residues" evidence="1">
    <location>
        <begin position="103"/>
        <end position="120"/>
    </location>
</feature>
<feature type="compositionally biased region" description="Polar residues" evidence="1">
    <location>
        <begin position="327"/>
        <end position="349"/>
    </location>
</feature>
<comment type="caution">
    <text evidence="2">The sequence shown here is derived from an EMBL/GenBank/DDBJ whole genome shotgun (WGS) entry which is preliminary data.</text>
</comment>
<feature type="compositionally biased region" description="Basic and acidic residues" evidence="1">
    <location>
        <begin position="427"/>
        <end position="439"/>
    </location>
</feature>
<evidence type="ECO:0000313" key="3">
    <source>
        <dbReference type="Proteomes" id="UP001218188"/>
    </source>
</evidence>
<feature type="region of interest" description="Disordered" evidence="1">
    <location>
        <begin position="609"/>
        <end position="664"/>
    </location>
</feature>